<dbReference type="Proteomes" id="UP000829196">
    <property type="component" value="Unassembled WGS sequence"/>
</dbReference>
<accession>A0A8T3AKJ8</accession>
<comment type="caution">
    <text evidence="2">The sequence shown here is derived from an EMBL/GenBank/DDBJ whole genome shotgun (WGS) entry which is preliminary data.</text>
</comment>
<dbReference type="SMR" id="A0A8T3AKJ8"/>
<gene>
    <name evidence="2" type="ORF">KFK09_022658</name>
</gene>
<feature type="signal peptide" evidence="1">
    <location>
        <begin position="1"/>
        <end position="17"/>
    </location>
</feature>
<name>A0A8T3AKJ8_DENNO</name>
<reference evidence="2" key="1">
    <citation type="journal article" date="2022" name="Front. Genet.">
        <title>Chromosome-Scale Assembly of the Dendrobium nobile Genome Provides Insights Into the Molecular Mechanism of the Biosynthesis of the Medicinal Active Ingredient of Dendrobium.</title>
        <authorList>
            <person name="Xu Q."/>
            <person name="Niu S.-C."/>
            <person name="Li K.-L."/>
            <person name="Zheng P.-J."/>
            <person name="Zhang X.-J."/>
            <person name="Jia Y."/>
            <person name="Liu Y."/>
            <person name="Niu Y.-X."/>
            <person name="Yu L.-H."/>
            <person name="Chen D.-F."/>
            <person name="Zhang G.-Q."/>
        </authorList>
    </citation>
    <scope>NUCLEOTIDE SEQUENCE</scope>
    <source>
        <tissue evidence="2">Leaf</tissue>
    </source>
</reference>
<dbReference type="EMBL" id="JAGYWB010000016">
    <property type="protein sequence ID" value="KAI0496342.1"/>
    <property type="molecule type" value="Genomic_DNA"/>
</dbReference>
<keyword evidence="1" id="KW-0732">Signal</keyword>
<organism evidence="2 3">
    <name type="scientific">Dendrobium nobile</name>
    <name type="common">Orchid</name>
    <dbReference type="NCBI Taxonomy" id="94219"/>
    <lineage>
        <taxon>Eukaryota</taxon>
        <taxon>Viridiplantae</taxon>
        <taxon>Streptophyta</taxon>
        <taxon>Embryophyta</taxon>
        <taxon>Tracheophyta</taxon>
        <taxon>Spermatophyta</taxon>
        <taxon>Magnoliopsida</taxon>
        <taxon>Liliopsida</taxon>
        <taxon>Asparagales</taxon>
        <taxon>Orchidaceae</taxon>
        <taxon>Epidendroideae</taxon>
        <taxon>Malaxideae</taxon>
        <taxon>Dendrobiinae</taxon>
        <taxon>Dendrobium</taxon>
    </lineage>
</organism>
<protein>
    <submittedName>
        <fullName evidence="2">Uncharacterized protein</fullName>
    </submittedName>
</protein>
<evidence type="ECO:0000256" key="1">
    <source>
        <dbReference type="SAM" id="SignalP"/>
    </source>
</evidence>
<dbReference type="AlphaFoldDB" id="A0A8T3AKJ8"/>
<sequence>MISSSFFLTLFVTSCRSQKCRIPGPWKERNKVVGFLFKRSLGDRFQSSAKDIVLFFFFS</sequence>
<evidence type="ECO:0000313" key="2">
    <source>
        <dbReference type="EMBL" id="KAI0496342.1"/>
    </source>
</evidence>
<keyword evidence="3" id="KW-1185">Reference proteome</keyword>
<proteinExistence type="predicted"/>
<feature type="chain" id="PRO_5035792871" evidence="1">
    <location>
        <begin position="18"/>
        <end position="59"/>
    </location>
</feature>
<evidence type="ECO:0000313" key="3">
    <source>
        <dbReference type="Proteomes" id="UP000829196"/>
    </source>
</evidence>